<keyword evidence="2" id="KW-1185">Reference proteome</keyword>
<dbReference type="AlphaFoldDB" id="A0A6N7VJ57"/>
<dbReference type="EMBL" id="VUMR01000051">
    <property type="protein sequence ID" value="MSS56902.1"/>
    <property type="molecule type" value="Genomic_DNA"/>
</dbReference>
<dbReference type="GeneID" id="93159310"/>
<dbReference type="Proteomes" id="UP000434241">
    <property type="component" value="Unassembled WGS sequence"/>
</dbReference>
<protein>
    <submittedName>
        <fullName evidence="1">DUF2971 domain-containing protein</fullName>
    </submittedName>
</protein>
<comment type="caution">
    <text evidence="1">The sequence shown here is derived from an EMBL/GenBank/DDBJ whole genome shotgun (WGS) entry which is preliminary data.</text>
</comment>
<dbReference type="Pfam" id="PF11185">
    <property type="entry name" value="DUF2971"/>
    <property type="match status" value="1"/>
</dbReference>
<organism evidence="1 2">
    <name type="scientific">Holdemanella porci</name>
    <dbReference type="NCBI Taxonomy" id="2652276"/>
    <lineage>
        <taxon>Bacteria</taxon>
        <taxon>Bacillati</taxon>
        <taxon>Bacillota</taxon>
        <taxon>Erysipelotrichia</taxon>
        <taxon>Erysipelotrichales</taxon>
        <taxon>Erysipelotrichaceae</taxon>
        <taxon>Holdemanella</taxon>
    </lineage>
</organism>
<gene>
    <name evidence="1" type="ORF">FYJ55_08430</name>
</gene>
<dbReference type="InterPro" id="IPR021352">
    <property type="entry name" value="DUF2971"/>
</dbReference>
<dbReference type="RefSeq" id="WP_154556463.1">
    <property type="nucleotide sequence ID" value="NZ_VUMR01000051.1"/>
</dbReference>
<proteinExistence type="predicted"/>
<accession>A0A6N7VJ57</accession>
<evidence type="ECO:0000313" key="1">
    <source>
        <dbReference type="EMBL" id="MSS56902.1"/>
    </source>
</evidence>
<name>A0A6N7VJ57_9FIRM</name>
<sequence length="175" mass="20924">MANNGFIPHHTYERFEKYRVLSLTIDAKSHLMWALYANNYCGVCIGFNTNCSLNRIRKINYFNEDDGNTTCWANDPLLEDKIIDTFYKKLKCWENELEYRIVQQDQYLYFKQDEIKHLIIGYNVPEIYKKELTKICRKQNIPVFIALPNKIKKQIFIKDIDYQPIYDGTEIKSDL</sequence>
<reference evidence="1 2" key="1">
    <citation type="submission" date="2019-08" db="EMBL/GenBank/DDBJ databases">
        <title>In-depth cultivation of the pig gut microbiome towards novel bacterial diversity and tailored functional studies.</title>
        <authorList>
            <person name="Wylensek D."/>
            <person name="Hitch T.C.A."/>
            <person name="Clavel T."/>
        </authorList>
    </citation>
    <scope>NUCLEOTIDE SEQUENCE [LARGE SCALE GENOMIC DNA]</scope>
    <source>
        <strain evidence="1 2">LKV-472-APC-3</strain>
    </source>
</reference>
<evidence type="ECO:0000313" key="2">
    <source>
        <dbReference type="Proteomes" id="UP000434241"/>
    </source>
</evidence>